<keyword evidence="1" id="KW-0418">Kinase</keyword>
<gene>
    <name evidence="1" type="ORF">SH601_01190</name>
</gene>
<evidence type="ECO:0000313" key="2">
    <source>
        <dbReference type="Proteomes" id="UP001277972"/>
    </source>
</evidence>
<dbReference type="Proteomes" id="UP001277972">
    <property type="component" value="Unassembled WGS sequence"/>
</dbReference>
<name>A0ACC6M0W9_9BACI</name>
<dbReference type="EMBL" id="JAWZSR010000001">
    <property type="protein sequence ID" value="MDX8044589.1"/>
    <property type="molecule type" value="Genomic_DNA"/>
</dbReference>
<proteinExistence type="predicted"/>
<keyword evidence="1" id="KW-0808">Transferase</keyword>
<evidence type="ECO:0000313" key="1">
    <source>
        <dbReference type="EMBL" id="MDX8044589.1"/>
    </source>
</evidence>
<reference evidence="1" key="1">
    <citation type="submission" date="2023-11" db="EMBL/GenBank/DDBJ databases">
        <title>Gracilibacillus pellucida a moderately halophilic bacterium isolated from saline soil in Xinjiang province.</title>
        <authorList>
            <person name="Zhang Z."/>
            <person name="Tan F."/>
            <person name="Wang Y."/>
            <person name="Xia M."/>
        </authorList>
    </citation>
    <scope>NUCLEOTIDE SEQUENCE</scope>
    <source>
        <strain evidence="1">S3-1-1</strain>
    </source>
</reference>
<comment type="caution">
    <text evidence="1">The sequence shown here is derived from an EMBL/GenBank/DDBJ whole genome shotgun (WGS) entry which is preliminary data.</text>
</comment>
<protein>
    <submittedName>
        <fullName evidence="1">Sensor histidine kinase</fullName>
    </submittedName>
</protein>
<sequence>MKHTDHTLDSIIEEMIDTVKHSKDEVFEIAEESRKEYARLSNELEILQEEVITVIDEGDLLDKKTKLARRRLYEVNKHFYKHSEEVIKQAYDQTSDLQTKLEITRDKEKNLRARRDDIELRLKAIEQMLARAEGLVGKISIVLNYLDVDLKEVSDLIHDAYEKQEFGLKIIEAQEEERRRLSREMHDGPAQMLANIMLRSEIVDRTYKKGDIDSAVAEMRNVRSMIRDSLHEVRRIIYDLRPMALDDLGLIPTIKKYIDTLDSQHQNIHFRYQATNERLHSNYEVALFRLIQESIQNAIKHAEASKITVELNIENDKVMAVITDNGKGFNQSEKKEKSFGIIGMHERVDILGGEIKITSEEGAGTEVSIIIPIEKKENA</sequence>
<keyword evidence="2" id="KW-1185">Reference proteome</keyword>
<organism evidence="1 2">
    <name type="scientific">Gracilibacillus pellucidus</name>
    <dbReference type="NCBI Taxonomy" id="3095368"/>
    <lineage>
        <taxon>Bacteria</taxon>
        <taxon>Bacillati</taxon>
        <taxon>Bacillota</taxon>
        <taxon>Bacilli</taxon>
        <taxon>Bacillales</taxon>
        <taxon>Bacillaceae</taxon>
        <taxon>Gracilibacillus</taxon>
    </lineage>
</organism>
<accession>A0ACC6M0W9</accession>